<dbReference type="Proteomes" id="UP000002630">
    <property type="component" value="Linkage Group LG15"/>
</dbReference>
<proteinExistence type="predicted"/>
<feature type="compositionally biased region" description="Gly residues" evidence="8">
    <location>
        <begin position="664"/>
        <end position="675"/>
    </location>
</feature>
<evidence type="ECO:0000313" key="9">
    <source>
        <dbReference type="EMBL" id="CBJ27074.1"/>
    </source>
</evidence>
<feature type="region of interest" description="Disordered" evidence="8">
    <location>
        <begin position="610"/>
        <end position="710"/>
    </location>
</feature>
<feature type="region of interest" description="Disordered" evidence="8">
    <location>
        <begin position="172"/>
        <end position="197"/>
    </location>
</feature>
<evidence type="ECO:0000256" key="4">
    <source>
        <dbReference type="ARBA" id="ARBA00023004"/>
    </source>
</evidence>
<dbReference type="Pfam" id="PF09243">
    <property type="entry name" value="Rsm22"/>
    <property type="match status" value="1"/>
</dbReference>
<evidence type="ECO:0000256" key="6">
    <source>
        <dbReference type="ARBA" id="ARBA00023128"/>
    </source>
</evidence>
<feature type="compositionally biased region" description="Acidic residues" evidence="8">
    <location>
        <begin position="75"/>
        <end position="94"/>
    </location>
</feature>
<organism evidence="9 10">
    <name type="scientific">Ectocarpus siliculosus</name>
    <name type="common">Brown alga</name>
    <name type="synonym">Conferva siliculosa</name>
    <dbReference type="NCBI Taxonomy" id="2880"/>
    <lineage>
        <taxon>Eukaryota</taxon>
        <taxon>Sar</taxon>
        <taxon>Stramenopiles</taxon>
        <taxon>Ochrophyta</taxon>
        <taxon>PX clade</taxon>
        <taxon>Phaeophyceae</taxon>
        <taxon>Ectocarpales</taxon>
        <taxon>Ectocarpaceae</taxon>
        <taxon>Ectocarpus</taxon>
    </lineage>
</organism>
<evidence type="ECO:0000313" key="10">
    <source>
        <dbReference type="Proteomes" id="UP000002630"/>
    </source>
</evidence>
<dbReference type="EMBL" id="FN648763">
    <property type="protein sequence ID" value="CBJ27074.1"/>
    <property type="molecule type" value="Genomic_DNA"/>
</dbReference>
<keyword evidence="3" id="KW-0809">Transit peptide</keyword>
<dbReference type="GO" id="GO:0008168">
    <property type="term" value="F:methyltransferase activity"/>
    <property type="evidence" value="ECO:0007669"/>
    <property type="project" value="InterPro"/>
</dbReference>
<dbReference type="PANTHER" id="PTHR13184">
    <property type="entry name" value="37S RIBOSOMAL PROTEIN S22"/>
    <property type="match status" value="1"/>
</dbReference>
<dbReference type="FunCoup" id="D7G459">
    <property type="interactions" value="275"/>
</dbReference>
<dbReference type="GO" id="GO:0051536">
    <property type="term" value="F:iron-sulfur cluster binding"/>
    <property type="evidence" value="ECO:0007669"/>
    <property type="project" value="UniProtKB-KW"/>
</dbReference>
<name>D7G459_ECTSI</name>
<dbReference type="OrthoDB" id="421327at2759"/>
<feature type="region of interest" description="Disordered" evidence="8">
    <location>
        <begin position="385"/>
        <end position="433"/>
    </location>
</feature>
<dbReference type="PANTHER" id="PTHR13184:SF5">
    <property type="entry name" value="METHYLTRANSFERASE-LIKE PROTEIN 17, MITOCHONDRIAL"/>
    <property type="match status" value="1"/>
</dbReference>
<dbReference type="GO" id="GO:0006412">
    <property type="term" value="P:translation"/>
    <property type="evidence" value="ECO:0007669"/>
    <property type="project" value="InterPro"/>
</dbReference>
<keyword evidence="10" id="KW-1185">Reference proteome</keyword>
<dbReference type="GO" id="GO:0005763">
    <property type="term" value="C:mitochondrial small ribosomal subunit"/>
    <property type="evidence" value="ECO:0007669"/>
    <property type="project" value="TreeGrafter"/>
</dbReference>
<evidence type="ECO:0000256" key="1">
    <source>
        <dbReference type="ARBA" id="ARBA00004173"/>
    </source>
</evidence>
<keyword evidence="4" id="KW-0408">Iron</keyword>
<dbReference type="GO" id="GO:0003735">
    <property type="term" value="F:structural constituent of ribosome"/>
    <property type="evidence" value="ECO:0007669"/>
    <property type="project" value="TreeGrafter"/>
</dbReference>
<dbReference type="InterPro" id="IPR015324">
    <property type="entry name" value="Ribosomal_Rsm22-like"/>
</dbReference>
<dbReference type="eggNOG" id="KOG2539">
    <property type="taxonomic scope" value="Eukaryota"/>
</dbReference>
<sequence>MRRLARAHPEAVAAISPSAVEDSRSVYAASVPRSKQSQVGNSGAKVWTNADLGTPEFFAWLNTVPHNAARHLEEVNEEDEQNDDDDEDDDEGDALGDGPLNMGKAFLIPRAKMSLYDQDIFAHSMLEARDKVLAARSPGQLRKAHDRLRETETALNLRAGNYRTVKVGFEEPAPSAGSMDGLSQTEPAHGSSRASGRANRVVYGPSETFAYVYHRMMPAYTVLHRVMTEVTSELPGFNPRTMLDFGSGPGTSALAVWDVWGAGGGSSVAQDGKETGEGSNLSEVRLVEESQSMKDACKIMLEPLTNTGRIRTGFGTSLLEEARTAGRGGPGGAPGGRKFDLVVAAYSLSHLPTHASRAAATAVMWSLVAPGGVLVLVEDGSAKGSHTVRSARHMVLRPPAPSPEQGGDTGKQQGNRRGKRNERQPPPRPYVIGPCRHDKECPLQAGEFCRLQQKVPWNAVNVTSSAVKSVSFSYVSIRKGPPEREAGQDERVGSRTSSSSVDLLKAFVQQKKNLNDGGSLRDAMDSLGTDGISDAILRRDDWARLVRKPLKAKGHALLDVCSPEGNIQRKVVAKGKWKGVPGMFVAARKSQVGGLWPYLDNHDYKDRTAKLDDASSGQPGGEFYSFDPSEDGGDGVDFLEGDSDGEWEEVGDEERGPVVDWTEGGVGGPAVGGTGTRRRRPRTSPAALAPRGRGSSEEGKSQAMFEEKLR</sequence>
<dbReference type="EMBL" id="FN649740">
    <property type="protein sequence ID" value="CBJ27074.1"/>
    <property type="molecule type" value="Genomic_DNA"/>
</dbReference>
<evidence type="ECO:0000256" key="2">
    <source>
        <dbReference type="ARBA" id="ARBA00022723"/>
    </source>
</evidence>
<dbReference type="Gene3D" id="3.40.50.150">
    <property type="entry name" value="Vaccinia Virus protein VP39"/>
    <property type="match status" value="1"/>
</dbReference>
<dbReference type="InterPro" id="IPR052571">
    <property type="entry name" value="Mt_RNA_Methyltransferase"/>
</dbReference>
<feature type="compositionally biased region" description="Basic and acidic residues" evidence="8">
    <location>
        <begin position="694"/>
        <end position="710"/>
    </location>
</feature>
<gene>
    <name evidence="9" type="ORF">Esi_0055_0012</name>
</gene>
<accession>D7G459</accession>
<keyword evidence="6" id="KW-0496">Mitochondrion</keyword>
<evidence type="ECO:0000256" key="3">
    <source>
        <dbReference type="ARBA" id="ARBA00022946"/>
    </source>
</evidence>
<feature type="compositionally biased region" description="Acidic residues" evidence="8">
    <location>
        <begin position="628"/>
        <end position="652"/>
    </location>
</feature>
<evidence type="ECO:0000256" key="7">
    <source>
        <dbReference type="ARBA" id="ARBA00045681"/>
    </source>
</evidence>
<comment type="function">
    <text evidence="7">Mitochondrial ribosome (mitoribosome) assembly factor. Binds at the interface of the head and body domains of the mitochondrial small ribosomal subunit (mt-SSU), occluding the mRNA channel and preventing compaction of the head domain towards the body. Probable inactive methyltransferase: retains the characteristic folding and ability to bind S-adenosyl-L-methionine, but it probably lost its methyltransferase activity.</text>
</comment>
<keyword evidence="2" id="KW-0479">Metal-binding</keyword>
<keyword evidence="5" id="KW-0411">Iron-sulfur</keyword>
<evidence type="ECO:0000256" key="5">
    <source>
        <dbReference type="ARBA" id="ARBA00023014"/>
    </source>
</evidence>
<dbReference type="InterPro" id="IPR029063">
    <property type="entry name" value="SAM-dependent_MTases_sf"/>
</dbReference>
<dbReference type="GO" id="GO:0046872">
    <property type="term" value="F:metal ion binding"/>
    <property type="evidence" value="ECO:0007669"/>
    <property type="project" value="UniProtKB-KW"/>
</dbReference>
<feature type="region of interest" description="Disordered" evidence="8">
    <location>
        <begin position="74"/>
        <end position="101"/>
    </location>
</feature>
<reference evidence="9 10" key="1">
    <citation type="journal article" date="2010" name="Nature">
        <title>The Ectocarpus genome and the independent evolution of multicellularity in brown algae.</title>
        <authorList>
            <person name="Cock J.M."/>
            <person name="Sterck L."/>
            <person name="Rouze P."/>
            <person name="Scornet D."/>
            <person name="Allen A.E."/>
            <person name="Amoutzias G."/>
            <person name="Anthouard V."/>
            <person name="Artiguenave F."/>
            <person name="Aury J.M."/>
            <person name="Badger J.H."/>
            <person name="Beszteri B."/>
            <person name="Billiau K."/>
            <person name="Bonnet E."/>
            <person name="Bothwell J.H."/>
            <person name="Bowler C."/>
            <person name="Boyen C."/>
            <person name="Brownlee C."/>
            <person name="Carrano C.J."/>
            <person name="Charrier B."/>
            <person name="Cho G.Y."/>
            <person name="Coelho S.M."/>
            <person name="Collen J."/>
            <person name="Corre E."/>
            <person name="Da Silva C."/>
            <person name="Delage L."/>
            <person name="Delaroque N."/>
            <person name="Dittami S.M."/>
            <person name="Doulbeau S."/>
            <person name="Elias M."/>
            <person name="Farnham G."/>
            <person name="Gachon C.M."/>
            <person name="Gschloessl B."/>
            <person name="Heesch S."/>
            <person name="Jabbari K."/>
            <person name="Jubin C."/>
            <person name="Kawai H."/>
            <person name="Kimura K."/>
            <person name="Kloareg B."/>
            <person name="Kupper F.C."/>
            <person name="Lang D."/>
            <person name="Le Bail A."/>
            <person name="Leblanc C."/>
            <person name="Lerouge P."/>
            <person name="Lohr M."/>
            <person name="Lopez P.J."/>
            <person name="Martens C."/>
            <person name="Maumus F."/>
            <person name="Michel G."/>
            <person name="Miranda-Saavedra D."/>
            <person name="Morales J."/>
            <person name="Moreau H."/>
            <person name="Motomura T."/>
            <person name="Nagasato C."/>
            <person name="Napoli C.A."/>
            <person name="Nelson D.R."/>
            <person name="Nyvall-Collen P."/>
            <person name="Peters A.F."/>
            <person name="Pommier C."/>
            <person name="Potin P."/>
            <person name="Poulain J."/>
            <person name="Quesneville H."/>
            <person name="Read B."/>
            <person name="Rensing S.A."/>
            <person name="Ritter A."/>
            <person name="Rousvoal S."/>
            <person name="Samanta M."/>
            <person name="Samson G."/>
            <person name="Schroeder D.C."/>
            <person name="Segurens B."/>
            <person name="Strittmatter M."/>
            <person name="Tonon T."/>
            <person name="Tregear J.W."/>
            <person name="Valentin K."/>
            <person name="von Dassow P."/>
            <person name="Yamagishi T."/>
            <person name="Van de Peer Y."/>
            <person name="Wincker P."/>
        </authorList>
    </citation>
    <scope>NUCLEOTIDE SEQUENCE [LARGE SCALE GENOMIC DNA]</scope>
    <source>
        <strain evidence="10">Ec32 / CCAP1310/4</strain>
    </source>
</reference>
<dbReference type="AlphaFoldDB" id="D7G459"/>
<dbReference type="SUPFAM" id="SSF53335">
    <property type="entry name" value="S-adenosyl-L-methionine-dependent methyltransferases"/>
    <property type="match status" value="1"/>
</dbReference>
<protein>
    <submittedName>
        <fullName evidence="9">Uncharacterized protein</fullName>
    </submittedName>
</protein>
<dbReference type="STRING" id="2880.D7G459"/>
<evidence type="ECO:0000256" key="8">
    <source>
        <dbReference type="SAM" id="MobiDB-lite"/>
    </source>
</evidence>
<dbReference type="InParanoid" id="D7G459"/>
<comment type="subcellular location">
    <subcellularLocation>
        <location evidence="1">Mitochondrion</location>
    </subcellularLocation>
</comment>